<reference evidence="7 8" key="1">
    <citation type="submission" date="2019-09" db="EMBL/GenBank/DDBJ databases">
        <title>In-depth cultivation of the pig gut microbiome towards novel bacterial diversity and tailored functional studies.</title>
        <authorList>
            <person name="Wylensek D."/>
            <person name="Hitch T.C.A."/>
            <person name="Clavel T."/>
        </authorList>
    </citation>
    <scope>NUCLEOTIDE SEQUENCE [LARGE SCALE GENOMIC DNA]</scope>
    <source>
        <strain evidence="7 8">WCA3-693-APC-4?</strain>
    </source>
</reference>
<accession>A0A6N7Y1V9</accession>
<dbReference type="GO" id="GO:0008234">
    <property type="term" value="F:cysteine-type peptidase activity"/>
    <property type="evidence" value="ECO:0007669"/>
    <property type="project" value="UniProtKB-KW"/>
</dbReference>
<keyword evidence="2" id="KW-0645">Protease</keyword>
<dbReference type="InterPro" id="IPR038765">
    <property type="entry name" value="Papain-like_cys_pep_sf"/>
</dbReference>
<keyword evidence="8" id="KW-1185">Reference proteome</keyword>
<dbReference type="SUPFAM" id="SSF54001">
    <property type="entry name" value="Cysteine proteinases"/>
    <property type="match status" value="1"/>
</dbReference>
<gene>
    <name evidence="7" type="ORF">FYJ83_11020</name>
</gene>
<name>A0A6N7Y1V9_9FIRM</name>
<dbReference type="InterPro" id="IPR051202">
    <property type="entry name" value="Peptidase_C40"/>
</dbReference>
<evidence type="ECO:0000313" key="8">
    <source>
        <dbReference type="Proteomes" id="UP000469523"/>
    </source>
</evidence>
<evidence type="ECO:0000313" key="7">
    <source>
        <dbReference type="EMBL" id="MSU02000.1"/>
    </source>
</evidence>
<protein>
    <submittedName>
        <fullName evidence="7">Uncharacterized protein</fullName>
    </submittedName>
</protein>
<dbReference type="EMBL" id="VUNQ01000022">
    <property type="protein sequence ID" value="MSU02000.1"/>
    <property type="molecule type" value="Genomic_DNA"/>
</dbReference>
<dbReference type="GO" id="GO:0006508">
    <property type="term" value="P:proteolysis"/>
    <property type="evidence" value="ECO:0007669"/>
    <property type="project" value="UniProtKB-KW"/>
</dbReference>
<dbReference type="RefSeq" id="WP_154440582.1">
    <property type="nucleotide sequence ID" value="NZ_VUNQ01000022.1"/>
</dbReference>
<evidence type="ECO:0000256" key="4">
    <source>
        <dbReference type="ARBA" id="ARBA00022807"/>
    </source>
</evidence>
<dbReference type="PROSITE" id="PS51272">
    <property type="entry name" value="SLH"/>
    <property type="match status" value="2"/>
</dbReference>
<sequence>MISKIQRLWLTLVFTIMVIIIPKTTYANLESSQNKGDVPSKWAISEVEKAKERDIVPDKLQGDYRKNITREEFAELAVRLYQVLSKKETMIQGPSPFSDTNNPYITMGNKLGIIDGKGDGTFSPDKNIIREQVSVILYQTLKAAKPKYDYTNPNNYDFKDYNMISSWARESVNYLYGVEIINGVADNEFNPKGYTSREQAIVLAMRTYEQVIASDRASRNGLTTSRAGTSRQLNIQESDSSEKIKSIISAQMGKPYQWGGIGPNSFDCSGLTHYIFSKLGVAIPRTSKDQITAGVYVEKKDLQYGDLVLFARDGRNINHVGIYVGNGNFVHAPQSGDVVKTTTLTTGYYANSYYTARRIISK</sequence>
<feature type="domain" description="SLH" evidence="5">
    <location>
        <begin position="88"/>
        <end position="151"/>
    </location>
</feature>
<dbReference type="Gene3D" id="3.90.1720.10">
    <property type="entry name" value="endopeptidase domain like (from Nostoc punctiforme)"/>
    <property type="match status" value="1"/>
</dbReference>
<dbReference type="PANTHER" id="PTHR47053:SF1">
    <property type="entry name" value="MUREIN DD-ENDOPEPTIDASE MEPH-RELATED"/>
    <property type="match status" value="1"/>
</dbReference>
<comment type="caution">
    <text evidence="7">The sequence shown here is derived from an EMBL/GenBank/DDBJ whole genome shotgun (WGS) entry which is preliminary data.</text>
</comment>
<dbReference type="PROSITE" id="PS51935">
    <property type="entry name" value="NLPC_P60"/>
    <property type="match status" value="1"/>
</dbReference>
<dbReference type="PANTHER" id="PTHR47053">
    <property type="entry name" value="MUREIN DD-ENDOPEPTIDASE MEPH-RELATED"/>
    <property type="match status" value="1"/>
</dbReference>
<feature type="domain" description="SLH" evidence="5">
    <location>
        <begin position="155"/>
        <end position="218"/>
    </location>
</feature>
<organism evidence="7 8">
    <name type="scientific">Tissierella pigra</name>
    <dbReference type="NCBI Taxonomy" id="2607614"/>
    <lineage>
        <taxon>Bacteria</taxon>
        <taxon>Bacillati</taxon>
        <taxon>Bacillota</taxon>
        <taxon>Tissierellia</taxon>
        <taxon>Tissierellales</taxon>
        <taxon>Tissierellaceae</taxon>
        <taxon>Tissierella</taxon>
    </lineage>
</organism>
<comment type="similarity">
    <text evidence="1">Belongs to the peptidase C40 family.</text>
</comment>
<dbReference type="Proteomes" id="UP000469523">
    <property type="component" value="Unassembled WGS sequence"/>
</dbReference>
<evidence type="ECO:0000259" key="5">
    <source>
        <dbReference type="PROSITE" id="PS51272"/>
    </source>
</evidence>
<keyword evidence="3" id="KW-0378">Hydrolase</keyword>
<dbReference type="Pfam" id="PF00877">
    <property type="entry name" value="NLPC_P60"/>
    <property type="match status" value="1"/>
</dbReference>
<dbReference type="AlphaFoldDB" id="A0A6N7Y1V9"/>
<dbReference type="InterPro" id="IPR001119">
    <property type="entry name" value="SLH_dom"/>
</dbReference>
<proteinExistence type="inferred from homology"/>
<evidence type="ECO:0000256" key="2">
    <source>
        <dbReference type="ARBA" id="ARBA00022670"/>
    </source>
</evidence>
<keyword evidence="4" id="KW-0788">Thiol protease</keyword>
<dbReference type="Pfam" id="PF00395">
    <property type="entry name" value="SLH"/>
    <property type="match status" value="2"/>
</dbReference>
<evidence type="ECO:0000256" key="1">
    <source>
        <dbReference type="ARBA" id="ARBA00007074"/>
    </source>
</evidence>
<dbReference type="InterPro" id="IPR000064">
    <property type="entry name" value="NLP_P60_dom"/>
</dbReference>
<feature type="domain" description="NlpC/P60" evidence="6">
    <location>
        <begin position="238"/>
        <end position="360"/>
    </location>
</feature>
<evidence type="ECO:0000256" key="3">
    <source>
        <dbReference type="ARBA" id="ARBA00022801"/>
    </source>
</evidence>
<evidence type="ECO:0000259" key="6">
    <source>
        <dbReference type="PROSITE" id="PS51935"/>
    </source>
</evidence>